<evidence type="ECO:0000313" key="2">
    <source>
        <dbReference type="Proteomes" id="UP000057820"/>
    </source>
</evidence>
<dbReference type="Proteomes" id="UP000057820">
    <property type="component" value="Plasmid 2"/>
</dbReference>
<dbReference type="RefSeq" id="WP_011210774.1">
    <property type="nucleotide sequence ID" value="NZ_CAACYE020000001.1"/>
</dbReference>
<proteinExistence type="predicted"/>
<dbReference type="GeneID" id="61134872"/>
<organism evidence="1 2">
    <name type="scientific">Nocardia farcinica</name>
    <dbReference type="NCBI Taxonomy" id="37329"/>
    <lineage>
        <taxon>Bacteria</taxon>
        <taxon>Bacillati</taxon>
        <taxon>Actinomycetota</taxon>
        <taxon>Actinomycetes</taxon>
        <taxon>Mycobacteriales</taxon>
        <taxon>Nocardiaceae</taxon>
        <taxon>Nocardia</taxon>
    </lineage>
</organism>
<dbReference type="AlphaFoldDB" id="A0A0H5P7H0"/>
<geneLocation type="plasmid" evidence="1">
    <name>2</name>
</geneLocation>
<dbReference type="KEGG" id="nfr:ERS450000_05670"/>
<protein>
    <submittedName>
        <fullName evidence="1">Uncharacterized protein</fullName>
    </submittedName>
</protein>
<keyword evidence="1" id="KW-0614">Plasmid</keyword>
<dbReference type="EMBL" id="LN868939">
    <property type="protein sequence ID" value="CRY83760.1"/>
    <property type="molecule type" value="Genomic_DNA"/>
</dbReference>
<evidence type="ECO:0000313" key="1">
    <source>
        <dbReference type="EMBL" id="CRY83760.1"/>
    </source>
</evidence>
<reference evidence="2" key="1">
    <citation type="submission" date="2015-03" db="EMBL/GenBank/DDBJ databases">
        <authorList>
            <consortium name="Pathogen Informatics"/>
        </authorList>
    </citation>
    <scope>NUCLEOTIDE SEQUENCE [LARGE SCALE GENOMIC DNA]</scope>
    <source>
        <strain evidence="2">NCTC11134</strain>
        <plasmid evidence="2">2</plasmid>
    </source>
</reference>
<name>A0A0H5P7H0_NOCFR</name>
<sequence>MVFLDDAPACPNSLDLPAETVTVLRRRARSAGQPPAEYVRAELVQRAATRVPEDTVVEFLAAHERDLTPEIDGAARELAQFYDLPAETLAVFARRAAASGTPLGEYVRRELIASARRTTVEDALAEFAEVSAGAPELNIDMEAIAAAVRYARGQ</sequence>
<accession>A0A0H5P7H0</accession>
<gene>
    <name evidence="1" type="ORF">ERS450000_05670</name>
</gene>